<dbReference type="PANTHER" id="PTHR43265">
    <property type="entry name" value="ESTERASE ESTD"/>
    <property type="match status" value="1"/>
</dbReference>
<keyword evidence="4" id="KW-1185">Reference proteome</keyword>
<dbReference type="PANTHER" id="PTHR43265:SF1">
    <property type="entry name" value="ESTERASE ESTD"/>
    <property type="match status" value="1"/>
</dbReference>
<dbReference type="InterPro" id="IPR053145">
    <property type="entry name" value="AB_hydrolase_Est10"/>
</dbReference>
<sequence length="346" mass="39039">MMMQHNLFAILCFCFLAFVLSACNNQPEHNEPHYTTHTFDSANQQLFGRFYKPKQHTASDPIVIFVHGDGAMDSTAKGFYLPIIQLLAEKNIATFSWDKPGVGESQGSWLSQSMNDRAIEVKDAIRYLRDAGYQHSQLGLMGFSQASWVFANLHDEPQISYMVLIGGAANWLSQSQYTMWIRLVEAKQIDMNDQAAIARIQQLSEKEYQLIKAGYDHYLSAPLHQDPFMSDPIKEEARFNFVRKNIDADVAEGFSQLNLPMLALFGDSDLHVDIEHSQAEFARAFANSKQPHASLTQITVTNAAHSLLITELPFNALFSIKKAHFAPGSLETIIDWIDTQHEAHSK</sequence>
<organism evidence="3 4">
    <name type="scientific">Pseudoalteromonas piscicida</name>
    <dbReference type="NCBI Taxonomy" id="43662"/>
    <lineage>
        <taxon>Bacteria</taxon>
        <taxon>Pseudomonadati</taxon>
        <taxon>Pseudomonadota</taxon>
        <taxon>Gammaproteobacteria</taxon>
        <taxon>Alteromonadales</taxon>
        <taxon>Pseudoalteromonadaceae</taxon>
        <taxon>Pseudoalteromonas</taxon>
    </lineage>
</organism>
<gene>
    <name evidence="3" type="ORF">CEX98_00245</name>
</gene>
<dbReference type="Pfam" id="PF12146">
    <property type="entry name" value="Hydrolase_4"/>
    <property type="match status" value="1"/>
</dbReference>
<dbReference type="Gene3D" id="3.40.50.1820">
    <property type="entry name" value="alpha/beta hydrolase"/>
    <property type="match status" value="1"/>
</dbReference>
<accession>A0A2A5JWJ1</accession>
<feature type="domain" description="Serine aminopeptidase S33" evidence="2">
    <location>
        <begin position="60"/>
        <end position="291"/>
    </location>
</feature>
<evidence type="ECO:0000256" key="1">
    <source>
        <dbReference type="SAM" id="SignalP"/>
    </source>
</evidence>
<keyword evidence="3" id="KW-0378">Hydrolase</keyword>
<dbReference type="RefSeq" id="WP_099640144.1">
    <property type="nucleotide sequence ID" value="NZ_NKHF01000001.1"/>
</dbReference>
<dbReference type="InterPro" id="IPR029058">
    <property type="entry name" value="AB_hydrolase_fold"/>
</dbReference>
<dbReference type="OrthoDB" id="9765647at2"/>
<feature type="chain" id="PRO_5011975161" evidence="1">
    <location>
        <begin position="23"/>
        <end position="346"/>
    </location>
</feature>
<feature type="signal peptide" evidence="1">
    <location>
        <begin position="1"/>
        <end position="22"/>
    </location>
</feature>
<reference evidence="4" key="1">
    <citation type="journal article" date="2019" name="Genome Announc.">
        <title>Draft Genome Sequence of Pseudoalteromonas piscicida Strain 36Y ROTHPW, an Hypersaline Seawater Isolate from the South Coast of Sonora, Mexico.</title>
        <authorList>
            <person name="Sanchez-Diaz R."/>
            <person name="Molina-Garza Z.J."/>
            <person name="Cruz-Suarez L.E."/>
            <person name="Selvin J."/>
            <person name="Kiran G.S."/>
            <person name="Ibarra-Gamez J.C."/>
            <person name="Gomez-Gil B."/>
            <person name="Galaviz-Silva L."/>
        </authorList>
    </citation>
    <scope>NUCLEOTIDE SEQUENCE [LARGE SCALE GENOMIC DNA]</scope>
    <source>
        <strain evidence="4">36Y_RITHPW</strain>
    </source>
</reference>
<evidence type="ECO:0000313" key="3">
    <source>
        <dbReference type="EMBL" id="PCK33746.1"/>
    </source>
</evidence>
<dbReference type="GO" id="GO:0052689">
    <property type="term" value="F:carboxylic ester hydrolase activity"/>
    <property type="evidence" value="ECO:0007669"/>
    <property type="project" value="TreeGrafter"/>
</dbReference>
<dbReference type="SUPFAM" id="SSF53474">
    <property type="entry name" value="alpha/beta-Hydrolases"/>
    <property type="match status" value="1"/>
</dbReference>
<protein>
    <submittedName>
        <fullName evidence="3">Alpha/beta hydrolase</fullName>
    </submittedName>
</protein>
<evidence type="ECO:0000313" key="4">
    <source>
        <dbReference type="Proteomes" id="UP000228621"/>
    </source>
</evidence>
<evidence type="ECO:0000259" key="2">
    <source>
        <dbReference type="Pfam" id="PF12146"/>
    </source>
</evidence>
<keyword evidence="1" id="KW-0732">Signal</keyword>
<dbReference type="EMBL" id="NKHF01000001">
    <property type="protein sequence ID" value="PCK33746.1"/>
    <property type="molecule type" value="Genomic_DNA"/>
</dbReference>
<name>A0A2A5JWJ1_PSEO7</name>
<dbReference type="AlphaFoldDB" id="A0A2A5JWJ1"/>
<dbReference type="Proteomes" id="UP000228621">
    <property type="component" value="Unassembled WGS sequence"/>
</dbReference>
<dbReference type="InterPro" id="IPR022742">
    <property type="entry name" value="Hydrolase_4"/>
</dbReference>
<comment type="caution">
    <text evidence="3">The sequence shown here is derived from an EMBL/GenBank/DDBJ whole genome shotgun (WGS) entry which is preliminary data.</text>
</comment>
<proteinExistence type="predicted"/>